<dbReference type="GO" id="GO:0009244">
    <property type="term" value="P:lipopolysaccharide core region biosynthetic process"/>
    <property type="evidence" value="ECO:0007669"/>
    <property type="project" value="TreeGrafter"/>
</dbReference>
<evidence type="ECO:0000313" key="4">
    <source>
        <dbReference type="Proteomes" id="UP000272778"/>
    </source>
</evidence>
<dbReference type="Pfam" id="PF01075">
    <property type="entry name" value="Glyco_transf_9"/>
    <property type="match status" value="1"/>
</dbReference>
<accession>A0A3N6PUH9</accession>
<sequence>MKLQTNSIAVVLAPPIGDSLIGMVLVNNLIRNGHNPIVFGWVAEQLSEWFPQVTIGRLDSYRKSFDTVIEFRATGEGSALSRSGRTICISELPEYRGSKHMIDRVVDVASNFLQLRDVTRSNGITVPSRVSVGRYPDRVAIHPTGSHPEKMWSQRKFISLARSLSASNLQPCFLVAPGELSAWSDYAASGHDIKAHASLSDVATAIAESGWFIGNDSGLGHIASSIGVPTLSLFMRRGLARAWRPGWGPGIVALPPDVVPSSALKELLWKRLLSVRRVLSRFHALRAVSASTKSS</sequence>
<comment type="caution">
    <text evidence="3">The sequence shown here is derived from an EMBL/GenBank/DDBJ whole genome shotgun (WGS) entry which is preliminary data.</text>
</comment>
<proteinExistence type="predicted"/>
<dbReference type="Gene3D" id="3.40.50.2000">
    <property type="entry name" value="Glycogen Phosphorylase B"/>
    <property type="match status" value="1"/>
</dbReference>
<dbReference type="EMBL" id="RQIS01000009">
    <property type="protein sequence ID" value="RQH05820.1"/>
    <property type="molecule type" value="Genomic_DNA"/>
</dbReference>
<gene>
    <name evidence="3" type="ORF">D1Y85_14520</name>
</gene>
<name>A0A3N6PUH9_9BURK</name>
<evidence type="ECO:0000256" key="1">
    <source>
        <dbReference type="ARBA" id="ARBA00022676"/>
    </source>
</evidence>
<keyword evidence="2" id="KW-0808">Transferase</keyword>
<dbReference type="AlphaFoldDB" id="A0A3N6PUH9"/>
<evidence type="ECO:0000313" key="3">
    <source>
        <dbReference type="EMBL" id="RQH05820.1"/>
    </source>
</evidence>
<reference evidence="3 4" key="1">
    <citation type="submission" date="2018-11" db="EMBL/GenBank/DDBJ databases">
        <title>Paraburkholderia sp. DHOA04, isolated from soil.</title>
        <authorList>
            <person name="Gao Z.-H."/>
            <person name="Qiu L.-H."/>
            <person name="Fu J.-C."/>
        </authorList>
    </citation>
    <scope>NUCLEOTIDE SEQUENCE [LARGE SCALE GENOMIC DNA]</scope>
    <source>
        <strain evidence="3 4">DHOA04</strain>
    </source>
</reference>
<keyword evidence="4" id="KW-1185">Reference proteome</keyword>
<keyword evidence="1" id="KW-0328">Glycosyltransferase</keyword>
<protein>
    <recommendedName>
        <fullName evidence="5">Lipopolysaccharide heptosyltransferase family protein</fullName>
    </recommendedName>
</protein>
<dbReference type="InterPro" id="IPR002201">
    <property type="entry name" value="Glyco_trans_9"/>
</dbReference>
<evidence type="ECO:0000256" key="2">
    <source>
        <dbReference type="ARBA" id="ARBA00022679"/>
    </source>
</evidence>
<dbReference type="GO" id="GO:0005829">
    <property type="term" value="C:cytosol"/>
    <property type="evidence" value="ECO:0007669"/>
    <property type="project" value="TreeGrafter"/>
</dbReference>
<dbReference type="Proteomes" id="UP000272778">
    <property type="component" value="Unassembled WGS sequence"/>
</dbReference>
<dbReference type="SUPFAM" id="SSF53756">
    <property type="entry name" value="UDP-Glycosyltransferase/glycogen phosphorylase"/>
    <property type="match status" value="1"/>
</dbReference>
<dbReference type="PANTHER" id="PTHR30160">
    <property type="entry name" value="TETRAACYLDISACCHARIDE 4'-KINASE-RELATED"/>
    <property type="match status" value="1"/>
</dbReference>
<evidence type="ECO:0008006" key="5">
    <source>
        <dbReference type="Google" id="ProtNLM"/>
    </source>
</evidence>
<organism evidence="3 4">
    <name type="scientific">Paraburkholderia dinghuensis</name>
    <dbReference type="NCBI Taxonomy" id="2305225"/>
    <lineage>
        <taxon>Bacteria</taxon>
        <taxon>Pseudomonadati</taxon>
        <taxon>Pseudomonadota</taxon>
        <taxon>Betaproteobacteria</taxon>
        <taxon>Burkholderiales</taxon>
        <taxon>Burkholderiaceae</taxon>
        <taxon>Paraburkholderia</taxon>
    </lineage>
</organism>
<dbReference type="PANTHER" id="PTHR30160:SF1">
    <property type="entry name" value="LIPOPOLYSACCHARIDE 1,2-N-ACETYLGLUCOSAMINETRANSFERASE-RELATED"/>
    <property type="match status" value="1"/>
</dbReference>
<dbReference type="GO" id="GO:0008713">
    <property type="term" value="F:ADP-heptose-lipopolysaccharide heptosyltransferase activity"/>
    <property type="evidence" value="ECO:0007669"/>
    <property type="project" value="TreeGrafter"/>
</dbReference>
<dbReference type="OrthoDB" id="9797795at2"/>
<dbReference type="RefSeq" id="WP_124151748.1">
    <property type="nucleotide sequence ID" value="NZ_RQIS01000009.1"/>
</dbReference>
<dbReference type="InterPro" id="IPR051199">
    <property type="entry name" value="LPS_LOS_Heptosyltrfase"/>
</dbReference>